<dbReference type="PANTHER" id="PTHR20883">
    <property type="entry name" value="PHYTANOYL-COA DIOXYGENASE DOMAIN CONTAINING 1"/>
    <property type="match status" value="1"/>
</dbReference>
<evidence type="ECO:0000256" key="1">
    <source>
        <dbReference type="ARBA" id="ARBA00001962"/>
    </source>
</evidence>
<sequence>MAAAEPRQGQISTGDAMKIFLAELRQIAFDSEGHLVCTKLQRRLKHVWLQGYVLCRDGDDVIDLDDGSAVMSLDVAQIVACNQDASAALQAGRYISCVCSVEFHPQEGILDLRVESACPLDDPGDALAEPFWWQNLTSFESFRAANPEQNCYQICRGIIAAHHLLRRAQQLREQLQAPESRCKESEHIRMPKYGNQIGCTNHGVEMKHALQPVDLLIAMSEVEFDYGMGKQDRQRCSTDVMLDFERQGFLRVPGILMEDEVAAVNDVIEELQGSEECTLQALQHQVRVQFGADTAAQCRTVTACRKKLEALEKRGEVSFLQYFNLHRKSERLRQIAMSPRFSFWATRLLGVPSVRLYQDSVFMKRPGDGATDWHSDLGLAPFDTNSFLTFWLPLTPVPPRGGSSLVYAIGSHRDFALPFHGDLDEDLSGRYKLRRTGSILPGDASIHHGWTLHSASAVPEGGPLRVAWTLGFIADGARLLRKACSAQEDAVSYESWIRDLGQGAVVDHPMVPLLLSNRAAAELELILAEDPMCGGTLERPKKEKLQEVPVESPEVVKDVKDVKDVKELKLPSGSKLQDFDGLHLKLDTLELTALGRRKLRDAQSIWLRCCIALGDRNAEEIHIRCPDSNGNPLVLQHSSSLQKPKSAEWQEVASQPLQLGLLVGAEKLKVRAPRTKGSQALSPVAQAEVLWFAALLEPGKASSLTADLKAVEPTGTKSTIFGRLHFSMELTEAGCPSPASLSDASGIYLRVWLDVCEFSEFADLAGARAILKLGPAQEVAVPVQPLLEGVGRLGQSAISSSPIWKTKDGICVAGPSPPCIFVQIWQGAELCGLAKLVLSPLTPECAENINLKGYEQILQEDVDVLAVSTNRSIGKLRVLLHAGLESILEALQEPQPSQLPKARNQIVTEAAAGMMTLCCLSSEALQLLESDLKGRMSETVQNIQKVETRDETAEKTDVLRKVDPATLQAYQPLLTPEEADSLALWLSETPVAGTLWSLMSRIHIVNESFDQLIKEVGDECTSVALDFLDVAAPSKLQRQDIARILRFRGIELGWNTLERIFMALGCSKYEKDSWDSSSEAHSVPVALQASSFARLFKSRAERRMLEVAGLRQLEAKVLAWWRWRDPGQSKVGNGQVKPVKPVKPVKAVKAVSTVSATDLVFGFSKSDGTVDLMGLKVLLASMNGPFQQHEVENLAQWLFEGFGARPGGGVPKDLVVQWLTGDGIWKINDENNEEVAESPRSQETPPVPIVPAGAKAEQIVHLSSPNPAQIPSNIQDVRNPSPTHGNPYRLSDKVPVSQASHVSQATIQLSKPLEGRHSERLTEVLSTSLQHPLHQIKVFGAEEGSSRICVVIQGDELSTCEAAMRDLALQLKDPSSSLLVSALGLYFR</sequence>
<evidence type="ECO:0000313" key="3">
    <source>
        <dbReference type="EMBL" id="CAI3979183.1"/>
    </source>
</evidence>
<dbReference type="Proteomes" id="UP001152797">
    <property type="component" value="Unassembled WGS sequence"/>
</dbReference>
<comment type="cofactor">
    <cofactor evidence="1">
        <name>Fe cation</name>
        <dbReference type="ChEBI" id="CHEBI:24875"/>
    </cofactor>
</comment>
<evidence type="ECO:0000256" key="2">
    <source>
        <dbReference type="SAM" id="MobiDB-lite"/>
    </source>
</evidence>
<comment type="caution">
    <text evidence="3">The sequence shown here is derived from an EMBL/GenBank/DDBJ whole genome shotgun (WGS) entry which is preliminary data.</text>
</comment>
<dbReference type="Gene3D" id="2.60.120.620">
    <property type="entry name" value="q2cbj1_9rhob like domain"/>
    <property type="match status" value="1"/>
</dbReference>
<dbReference type="InterPro" id="IPR008775">
    <property type="entry name" value="Phytyl_CoA_dOase-like"/>
</dbReference>
<dbReference type="Pfam" id="PF05721">
    <property type="entry name" value="PhyH"/>
    <property type="match status" value="1"/>
</dbReference>
<feature type="compositionally biased region" description="Polar residues" evidence="2">
    <location>
        <begin position="1265"/>
        <end position="1284"/>
    </location>
</feature>
<dbReference type="EMBL" id="CAMXCT020000465">
    <property type="protein sequence ID" value="CAL1132558.1"/>
    <property type="molecule type" value="Genomic_DNA"/>
</dbReference>
<accession>A0A9P1BTN3</accession>
<evidence type="ECO:0000313" key="4">
    <source>
        <dbReference type="EMBL" id="CAL4766495.1"/>
    </source>
</evidence>
<gene>
    <name evidence="3" type="ORF">C1SCF055_LOCUS7155</name>
</gene>
<reference evidence="4 5" key="2">
    <citation type="submission" date="2024-05" db="EMBL/GenBank/DDBJ databases">
        <authorList>
            <person name="Chen Y."/>
            <person name="Shah S."/>
            <person name="Dougan E. K."/>
            <person name="Thang M."/>
            <person name="Chan C."/>
        </authorList>
    </citation>
    <scope>NUCLEOTIDE SEQUENCE [LARGE SCALE GENOMIC DNA]</scope>
</reference>
<protein>
    <submittedName>
        <fullName evidence="4">RNase H type-1 domain-containing protein</fullName>
    </submittedName>
</protein>
<dbReference type="SUPFAM" id="SSF51197">
    <property type="entry name" value="Clavaminate synthase-like"/>
    <property type="match status" value="1"/>
</dbReference>
<proteinExistence type="predicted"/>
<organism evidence="3">
    <name type="scientific">Cladocopium goreaui</name>
    <dbReference type="NCBI Taxonomy" id="2562237"/>
    <lineage>
        <taxon>Eukaryota</taxon>
        <taxon>Sar</taxon>
        <taxon>Alveolata</taxon>
        <taxon>Dinophyceae</taxon>
        <taxon>Suessiales</taxon>
        <taxon>Symbiodiniaceae</taxon>
        <taxon>Cladocopium</taxon>
    </lineage>
</organism>
<evidence type="ECO:0000313" key="5">
    <source>
        <dbReference type="Proteomes" id="UP001152797"/>
    </source>
</evidence>
<dbReference type="EMBL" id="CAMXCT030000465">
    <property type="protein sequence ID" value="CAL4766495.1"/>
    <property type="molecule type" value="Genomic_DNA"/>
</dbReference>
<dbReference type="OrthoDB" id="445007at2759"/>
<reference evidence="3" key="1">
    <citation type="submission" date="2022-10" db="EMBL/GenBank/DDBJ databases">
        <authorList>
            <person name="Chen Y."/>
            <person name="Dougan E. K."/>
            <person name="Chan C."/>
            <person name="Rhodes N."/>
            <person name="Thang M."/>
        </authorList>
    </citation>
    <scope>NUCLEOTIDE SEQUENCE</scope>
</reference>
<name>A0A9P1BTN3_9DINO</name>
<dbReference type="PANTHER" id="PTHR20883:SF49">
    <property type="entry name" value="PHYTANOYL-COA DIOXYGENASE"/>
    <property type="match status" value="1"/>
</dbReference>
<keyword evidence="5" id="KW-1185">Reference proteome</keyword>
<feature type="region of interest" description="Disordered" evidence="2">
    <location>
        <begin position="1265"/>
        <end position="1285"/>
    </location>
</feature>
<dbReference type="EMBL" id="CAMXCT010000465">
    <property type="protein sequence ID" value="CAI3979183.1"/>
    <property type="molecule type" value="Genomic_DNA"/>
</dbReference>